<proteinExistence type="predicted"/>
<dbReference type="PANTHER" id="PTHR43540:SF6">
    <property type="entry name" value="ISOCHORISMATASE-LIKE DOMAIN-CONTAINING PROTEIN"/>
    <property type="match status" value="1"/>
</dbReference>
<evidence type="ECO:0000256" key="1">
    <source>
        <dbReference type="ARBA" id="ARBA00022801"/>
    </source>
</evidence>
<comment type="caution">
    <text evidence="3">The sequence shown here is derived from an EMBL/GenBank/DDBJ whole genome shotgun (WGS) entry which is preliminary data.</text>
</comment>
<gene>
    <name evidence="3" type="ORF">FB473_003332</name>
</gene>
<keyword evidence="4" id="KW-1185">Reference proteome</keyword>
<feature type="domain" description="Isochorismatase-like" evidence="2">
    <location>
        <begin position="10"/>
        <end position="146"/>
    </location>
</feature>
<sequence>MSPIPDLEASALLVVDAQAGVAAGMPRADGVIAVIAGVVDRARLAGVPVVWLRRTDADLRVGEPGWQVVDALAPEPAEQLVDHAWDDAFADTDLAHVVSVVLEAGHCWIVGLGSDAGVLRTYLGAQHRGLAVTLVEDAHCAADVEFDGCRFSARQVAAFVNRLAWRDVSPGVTGDLVSSATIEFADDGLDDTELIARAEEETAAIEQALDDRPDGQS</sequence>
<protein>
    <submittedName>
        <fullName evidence="3">Nicotinamidase-related amidase</fullName>
    </submittedName>
</protein>
<dbReference type="Proteomes" id="UP000749311">
    <property type="component" value="Unassembled WGS sequence"/>
</dbReference>
<evidence type="ECO:0000259" key="2">
    <source>
        <dbReference type="Pfam" id="PF00857"/>
    </source>
</evidence>
<evidence type="ECO:0000313" key="4">
    <source>
        <dbReference type="Proteomes" id="UP000749311"/>
    </source>
</evidence>
<dbReference type="PANTHER" id="PTHR43540">
    <property type="entry name" value="PEROXYUREIDOACRYLATE/UREIDOACRYLATE AMIDOHYDROLASE-RELATED"/>
    <property type="match status" value="1"/>
</dbReference>
<dbReference type="Pfam" id="PF00857">
    <property type="entry name" value="Isochorismatase"/>
    <property type="match status" value="1"/>
</dbReference>
<name>A0ABX0SNL6_9ACTN</name>
<dbReference type="InterPro" id="IPR000868">
    <property type="entry name" value="Isochorismatase-like_dom"/>
</dbReference>
<evidence type="ECO:0000313" key="3">
    <source>
        <dbReference type="EMBL" id="NIH58635.1"/>
    </source>
</evidence>
<dbReference type="InterPro" id="IPR036380">
    <property type="entry name" value="Isochorismatase-like_sf"/>
</dbReference>
<organism evidence="3 4">
    <name type="scientific">Brooklawnia cerclae</name>
    <dbReference type="NCBI Taxonomy" id="349934"/>
    <lineage>
        <taxon>Bacteria</taxon>
        <taxon>Bacillati</taxon>
        <taxon>Actinomycetota</taxon>
        <taxon>Actinomycetes</taxon>
        <taxon>Propionibacteriales</taxon>
        <taxon>Propionibacteriaceae</taxon>
        <taxon>Brooklawnia</taxon>
    </lineage>
</organism>
<dbReference type="Gene3D" id="3.40.50.850">
    <property type="entry name" value="Isochorismatase-like"/>
    <property type="match status" value="1"/>
</dbReference>
<accession>A0ABX0SNL6</accession>
<dbReference type="EMBL" id="JAAMOZ010000004">
    <property type="protein sequence ID" value="NIH58635.1"/>
    <property type="molecule type" value="Genomic_DNA"/>
</dbReference>
<reference evidence="3 4" key="1">
    <citation type="submission" date="2020-02" db="EMBL/GenBank/DDBJ databases">
        <title>Sequencing the genomes of 1000 actinobacteria strains.</title>
        <authorList>
            <person name="Klenk H.-P."/>
        </authorList>
    </citation>
    <scope>NUCLEOTIDE SEQUENCE [LARGE SCALE GENOMIC DNA]</scope>
    <source>
        <strain evidence="3 4">DSM 19609</strain>
    </source>
</reference>
<dbReference type="SUPFAM" id="SSF52499">
    <property type="entry name" value="Isochorismatase-like hydrolases"/>
    <property type="match status" value="1"/>
</dbReference>
<keyword evidence="1" id="KW-0378">Hydrolase</keyword>
<dbReference type="InterPro" id="IPR050272">
    <property type="entry name" value="Isochorismatase-like_hydrls"/>
</dbReference>
<dbReference type="RefSeq" id="WP_167171452.1">
    <property type="nucleotide sequence ID" value="NZ_BAAAOO010000006.1"/>
</dbReference>